<dbReference type="Proteomes" id="UP000183410">
    <property type="component" value="Unassembled WGS sequence"/>
</dbReference>
<protein>
    <submittedName>
        <fullName evidence="2">HlyD family secretion protein</fullName>
    </submittedName>
</protein>
<dbReference type="PANTHER" id="PTHR30469">
    <property type="entry name" value="MULTIDRUG RESISTANCE PROTEIN MDTA"/>
    <property type="match status" value="1"/>
</dbReference>
<feature type="region of interest" description="Disordered" evidence="1">
    <location>
        <begin position="112"/>
        <end position="138"/>
    </location>
</feature>
<dbReference type="AlphaFoldDB" id="A0A1I2DLP6"/>
<proteinExistence type="predicted"/>
<dbReference type="Gene3D" id="2.40.420.20">
    <property type="match status" value="1"/>
</dbReference>
<accession>A0A1I2DLP6</accession>
<name>A0A1I2DLP6_9BACL</name>
<gene>
    <name evidence="2" type="ORF">SAMN04487969_10787</name>
</gene>
<reference evidence="3" key="1">
    <citation type="submission" date="2016-10" db="EMBL/GenBank/DDBJ databases">
        <authorList>
            <person name="Varghese N."/>
            <person name="Submissions S."/>
        </authorList>
    </citation>
    <scope>NUCLEOTIDE SEQUENCE [LARGE SCALE GENOMIC DNA]</scope>
    <source>
        <strain evidence="3">CGMCC 1.10223</strain>
    </source>
</reference>
<dbReference type="GO" id="GO:0015562">
    <property type="term" value="F:efflux transmembrane transporter activity"/>
    <property type="evidence" value="ECO:0007669"/>
    <property type="project" value="TreeGrafter"/>
</dbReference>
<dbReference type="EMBL" id="FONN01000007">
    <property type="protein sequence ID" value="SFE81504.1"/>
    <property type="molecule type" value="Genomic_DNA"/>
</dbReference>
<sequence>MIRKAVRDLKSWQLDRDIGQRTIDQMRKELSRNRTLKAPFEGVVANLQAEEGTNMAPGQILLELIKTEEGFQFSFTTDEESASLLQNNEKVTVDVKGEKNWQLEGKIAEIKDVSQGSGGESNGNLGAEGGALNGNGEEGADRRKAVVVFVSGDSLQGGEAASVAVEKKAEQQGLVIRKERLKKDEKGSYVLVVRENKNSLGNIYTVHKAYVKTGDWNEEEIIVLDGLFAKDDIIAETSEPLQEDNRIRLD</sequence>
<dbReference type="GO" id="GO:1990281">
    <property type="term" value="C:efflux pump complex"/>
    <property type="evidence" value="ECO:0007669"/>
    <property type="project" value="TreeGrafter"/>
</dbReference>
<organism evidence="2 3">
    <name type="scientific">Paenibacillus algorifonticola</name>
    <dbReference type="NCBI Taxonomy" id="684063"/>
    <lineage>
        <taxon>Bacteria</taxon>
        <taxon>Bacillati</taxon>
        <taxon>Bacillota</taxon>
        <taxon>Bacilli</taxon>
        <taxon>Bacillales</taxon>
        <taxon>Paenibacillaceae</taxon>
        <taxon>Paenibacillus</taxon>
    </lineage>
</organism>
<feature type="compositionally biased region" description="Gly residues" evidence="1">
    <location>
        <begin position="116"/>
        <end position="137"/>
    </location>
</feature>
<evidence type="ECO:0000313" key="3">
    <source>
        <dbReference type="Proteomes" id="UP000183410"/>
    </source>
</evidence>
<evidence type="ECO:0000313" key="2">
    <source>
        <dbReference type="EMBL" id="SFE81504.1"/>
    </source>
</evidence>
<evidence type="ECO:0000256" key="1">
    <source>
        <dbReference type="SAM" id="MobiDB-lite"/>
    </source>
</evidence>
<dbReference type="PANTHER" id="PTHR30469:SF15">
    <property type="entry name" value="HLYD FAMILY OF SECRETION PROTEINS"/>
    <property type="match status" value="1"/>
</dbReference>
<keyword evidence="3" id="KW-1185">Reference proteome</keyword>